<evidence type="ECO:0000256" key="1">
    <source>
        <dbReference type="ARBA" id="ARBA00004413"/>
    </source>
</evidence>
<dbReference type="Pfam" id="PF13962">
    <property type="entry name" value="PGG"/>
    <property type="match status" value="1"/>
</dbReference>
<dbReference type="SUPFAM" id="SSF48403">
    <property type="entry name" value="Ankyrin repeat"/>
    <property type="match status" value="1"/>
</dbReference>
<comment type="caution">
    <text evidence="4">The sequence shown here is derived from an EMBL/GenBank/DDBJ whole genome shotgun (WGS) entry which is preliminary data.</text>
</comment>
<dbReference type="InterPro" id="IPR036770">
    <property type="entry name" value="Ankyrin_rpt-contain_sf"/>
</dbReference>
<evidence type="ECO:0000259" key="3">
    <source>
        <dbReference type="Pfam" id="PF13962"/>
    </source>
</evidence>
<dbReference type="PANTHER" id="PTHR24177:SF187">
    <property type="entry name" value="ANKYRIN REPEAT PROTEIN"/>
    <property type="match status" value="1"/>
</dbReference>
<dbReference type="AlphaFoldDB" id="A0AAN9NL92"/>
<evidence type="ECO:0000256" key="2">
    <source>
        <dbReference type="SAM" id="Phobius"/>
    </source>
</evidence>
<keyword evidence="2" id="KW-0472">Membrane</keyword>
<keyword evidence="5" id="KW-1185">Reference proteome</keyword>
<feature type="transmembrane region" description="Helical" evidence="2">
    <location>
        <begin position="691"/>
        <end position="710"/>
    </location>
</feature>
<dbReference type="EMBL" id="JAYMYR010000003">
    <property type="protein sequence ID" value="KAK7372594.1"/>
    <property type="molecule type" value="Genomic_DNA"/>
</dbReference>
<organism evidence="4 5">
    <name type="scientific">Phaseolus coccineus</name>
    <name type="common">Scarlet runner bean</name>
    <name type="synonym">Phaseolus multiflorus</name>
    <dbReference type="NCBI Taxonomy" id="3886"/>
    <lineage>
        <taxon>Eukaryota</taxon>
        <taxon>Viridiplantae</taxon>
        <taxon>Streptophyta</taxon>
        <taxon>Embryophyta</taxon>
        <taxon>Tracheophyta</taxon>
        <taxon>Spermatophyta</taxon>
        <taxon>Magnoliopsida</taxon>
        <taxon>eudicotyledons</taxon>
        <taxon>Gunneridae</taxon>
        <taxon>Pentapetalae</taxon>
        <taxon>rosids</taxon>
        <taxon>fabids</taxon>
        <taxon>Fabales</taxon>
        <taxon>Fabaceae</taxon>
        <taxon>Papilionoideae</taxon>
        <taxon>50 kb inversion clade</taxon>
        <taxon>NPAAA clade</taxon>
        <taxon>indigoferoid/millettioid clade</taxon>
        <taxon>Phaseoleae</taxon>
        <taxon>Phaseolus</taxon>
    </lineage>
</organism>
<accession>A0AAN9NL92</accession>
<evidence type="ECO:0000313" key="4">
    <source>
        <dbReference type="EMBL" id="KAK7372594.1"/>
    </source>
</evidence>
<dbReference type="FunFam" id="1.25.40.20:FF:000514">
    <property type="entry name" value="Uncharacterized protein"/>
    <property type="match status" value="1"/>
</dbReference>
<dbReference type="Gene3D" id="1.25.40.20">
    <property type="entry name" value="Ankyrin repeat-containing domain"/>
    <property type="match status" value="2"/>
</dbReference>
<feature type="transmembrane region" description="Helical" evidence="2">
    <location>
        <begin position="660"/>
        <end position="685"/>
    </location>
</feature>
<proteinExistence type="predicted"/>
<keyword evidence="2" id="KW-1133">Transmembrane helix</keyword>
<dbReference type="Pfam" id="PF12796">
    <property type="entry name" value="Ank_2"/>
    <property type="match status" value="1"/>
</dbReference>
<dbReference type="SMART" id="SM00248">
    <property type="entry name" value="ANK"/>
    <property type="match status" value="5"/>
</dbReference>
<sequence length="736" mass="83181">MDAGNSKEELTNDSSDKVSYDLAECTLEGKWDKVKMMYKDFPECHTVMIDDSVGTALHVAVDLDEEDVVCALVNEIIKHKQEGKIKALEMGNDRGDTPLHVAASRGFAKICSWIIGTNKERIYLVSRKNKNGETPLFGAAINWKKQAFAYLSNVSRAPLQDLVRHNGDTILHCAIEREFFDLAVIIVHYYDFLSTHKNKEGLTPLTVLATRPSAFRSATKLPWWKRILYHCMLVEPVDPEKQMKKNLEKMKKQPESDELNYPKNYVTLCDFFAGFRALAAPIENPSKKKRKTVFEAAEVGFLPPNYETSQQFLRSAYVHTLGLSGVALNEIRNTKKRHEWSGQLLKALLERPYPASTGSGGVPMDQEVETDMYNVYNQYKQGEASELRWLRKEEKEIQAIDKKTLSPSDKIKKETDKDAEKKIDKTETAFLVAARYGILEMVNEILNRIPSAIHETNSNKENVLLVAVIHRQPFVLENLKMKMQSKPEVWNNLTLTVDENENTILHCAADARRDKSPQIAGSALQMMWDIKWFQYIKSLVPQHFYFRSNKRGKTAGEIFEETHKSLIKESGDWLKDTSESCSVVAALVAGVSFATASAIPGGTDEEGRPRLEGKPAFDLFAVASLVGLCFSVNGLIMFLTILTSRKQSKDFRMSLPFKVLLGLSSLFVSIAAMFVSFCSGHYFLLSHRFKMVLYPIYAATVLPVIFYAVAQFPLYFDLITAILATVPWTADKEAKL</sequence>
<dbReference type="InterPro" id="IPR026961">
    <property type="entry name" value="PGG_dom"/>
</dbReference>
<comment type="subcellular location">
    <subcellularLocation>
        <location evidence="1">Cell membrane</location>
        <topology evidence="1">Peripheral membrane protein</topology>
        <orientation evidence="1">Cytoplasmic side</orientation>
    </subcellularLocation>
</comment>
<feature type="domain" description="PGG" evidence="3">
    <location>
        <begin position="572"/>
        <end position="683"/>
    </location>
</feature>
<reference evidence="4 5" key="1">
    <citation type="submission" date="2024-01" db="EMBL/GenBank/DDBJ databases">
        <title>The genomes of 5 underutilized Papilionoideae crops provide insights into root nodulation and disease resistanc.</title>
        <authorList>
            <person name="Jiang F."/>
        </authorList>
    </citation>
    <scope>NUCLEOTIDE SEQUENCE [LARGE SCALE GENOMIC DNA]</scope>
    <source>
        <strain evidence="4">JINMINGXINNONG_FW02</strain>
        <tissue evidence="4">Leaves</tissue>
    </source>
</reference>
<evidence type="ECO:0000313" key="5">
    <source>
        <dbReference type="Proteomes" id="UP001374584"/>
    </source>
</evidence>
<gene>
    <name evidence="4" type="ORF">VNO80_05979</name>
</gene>
<keyword evidence="2" id="KW-0812">Transmembrane</keyword>
<dbReference type="Proteomes" id="UP001374584">
    <property type="component" value="Unassembled WGS sequence"/>
</dbReference>
<dbReference type="PANTHER" id="PTHR24177">
    <property type="entry name" value="CASKIN"/>
    <property type="match status" value="1"/>
</dbReference>
<dbReference type="GO" id="GO:0005886">
    <property type="term" value="C:plasma membrane"/>
    <property type="evidence" value="ECO:0007669"/>
    <property type="project" value="UniProtKB-SubCell"/>
</dbReference>
<protein>
    <recommendedName>
        <fullName evidence="3">PGG domain-containing protein</fullName>
    </recommendedName>
</protein>
<feature type="transmembrane region" description="Helical" evidence="2">
    <location>
        <begin position="619"/>
        <end position="639"/>
    </location>
</feature>
<name>A0AAN9NL92_PHACN</name>
<dbReference type="InterPro" id="IPR002110">
    <property type="entry name" value="Ankyrin_rpt"/>
</dbReference>